<sequence length="205" mass="22054">MSNFYIKSGDTSGSGNSDIVISTSSQNNGRESLKGRFRVSFDNNEYATISLEQIGVGNILNMSRYTQRLSANESVVTISGTANVSTIATSIAGSIRVNGNVISNWNGVSRTFITGDPGKISIYDYIITIDVGTNTSSYPRNINIILSDGNNITKTLNISQDGNGSTPGPPLDKYMYFSRTTINFTSNGGVQTSSIMSNVNWRLST</sequence>
<dbReference type="EMBL" id="BK016184">
    <property type="protein sequence ID" value="DAG00900.1"/>
    <property type="molecule type" value="Genomic_DNA"/>
</dbReference>
<organism evidence="2">
    <name type="scientific">CrAss-like virus sp. ctelJ1</name>
    <dbReference type="NCBI Taxonomy" id="2825838"/>
    <lineage>
        <taxon>Viruses</taxon>
        <taxon>Duplodnaviria</taxon>
        <taxon>Heunggongvirae</taxon>
        <taxon>Uroviricota</taxon>
        <taxon>Caudoviricetes</taxon>
        <taxon>Crassvirales</taxon>
    </lineage>
</organism>
<reference evidence="2" key="1">
    <citation type="journal article" date="2021" name="Proc. Natl. Acad. Sci. U.S.A.">
        <title>A Catalog of Tens of Thousands of Viruses from Human Metagenomes Reveals Hidden Associations with Chronic Diseases.</title>
        <authorList>
            <person name="Tisza M.J."/>
            <person name="Buck C.B."/>
        </authorList>
    </citation>
    <scope>NUCLEOTIDE SEQUENCE</scope>
    <source>
        <strain evidence="2">CtelJ1</strain>
    </source>
</reference>
<evidence type="ECO:0000313" key="2">
    <source>
        <dbReference type="EMBL" id="DAG00900.1"/>
    </source>
</evidence>
<proteinExistence type="predicted"/>
<name>A0A8S5V2H8_9CAUD</name>
<accession>A0A8S5V2H8</accession>
<protein>
    <submittedName>
        <fullName evidence="2">Uncharacterized protein</fullName>
    </submittedName>
</protein>
<feature type="region of interest" description="Disordered" evidence="1">
    <location>
        <begin position="1"/>
        <end position="29"/>
    </location>
</feature>
<evidence type="ECO:0000256" key="1">
    <source>
        <dbReference type="SAM" id="MobiDB-lite"/>
    </source>
</evidence>